<protein>
    <submittedName>
        <fullName evidence="1">Probable modification methyltransferase</fullName>
    </submittedName>
</protein>
<dbReference type="AlphaFoldDB" id="L0RUT6"/>
<evidence type="ECO:0000313" key="1">
    <source>
        <dbReference type="EMBL" id="CCP24264.1"/>
    </source>
</evidence>
<proteinExistence type="predicted"/>
<name>L0RUT6_MYCC1</name>
<gene>
    <name evidence="1" type="primary">MCYN0532</name>
    <name evidence="1" type="ordered locus">MCYN_0532</name>
</gene>
<dbReference type="GO" id="GO:0032259">
    <property type="term" value="P:methylation"/>
    <property type="evidence" value="ECO:0007669"/>
    <property type="project" value="UniProtKB-KW"/>
</dbReference>
<keyword evidence="2" id="KW-1185">Reference proteome</keyword>
<reference evidence="2" key="1">
    <citation type="journal article" date="2013" name="Genome Announc.">
        <title>Complete genome sequence of Mycoplasma cynos strain C142.</title>
        <authorList>
            <person name="Walker C.A."/>
            <person name="Mannering S.A."/>
            <person name="Shields S."/>
            <person name="Blake D.P."/>
            <person name="Brownlie J."/>
        </authorList>
    </citation>
    <scope>NUCLEOTIDE SEQUENCE [LARGE SCALE GENOMIC DNA]</scope>
    <source>
        <strain evidence="2">C142</strain>
    </source>
</reference>
<dbReference type="Proteomes" id="UP000010466">
    <property type="component" value="Chromosome"/>
</dbReference>
<dbReference type="KEGG" id="mcy:MCYN_0532"/>
<accession>L0RUT6</accession>
<dbReference type="STRING" id="1246955.MCYN_0532"/>
<organism evidence="1 2">
    <name type="scientific">Mycoplasmopsis cynos (strain C142)</name>
    <name type="common">Mycoplasma cynos</name>
    <dbReference type="NCBI Taxonomy" id="1246955"/>
    <lineage>
        <taxon>Bacteria</taxon>
        <taxon>Bacillati</taxon>
        <taxon>Mycoplasmatota</taxon>
        <taxon>Mycoplasmoidales</taxon>
        <taxon>Metamycoplasmataceae</taxon>
        <taxon>Mycoplasmopsis</taxon>
    </lineage>
</organism>
<dbReference type="GeneID" id="74932438"/>
<keyword evidence="1" id="KW-0489">Methyltransferase</keyword>
<dbReference type="HOGENOM" id="CLU_2356662_0_0_14"/>
<dbReference type="EMBL" id="HF559394">
    <property type="protein sequence ID" value="CCP24264.1"/>
    <property type="molecule type" value="Genomic_DNA"/>
</dbReference>
<evidence type="ECO:0000313" key="2">
    <source>
        <dbReference type="Proteomes" id="UP000010466"/>
    </source>
</evidence>
<dbReference type="PATRIC" id="fig|1246955.3.peg.482"/>
<dbReference type="RefSeq" id="WP_015287391.1">
    <property type="nucleotide sequence ID" value="NC_019949.1"/>
</dbReference>
<dbReference type="GO" id="GO:0008168">
    <property type="term" value="F:methyltransferase activity"/>
    <property type="evidence" value="ECO:0007669"/>
    <property type="project" value="UniProtKB-KW"/>
</dbReference>
<keyword evidence="1" id="KW-0808">Transferase</keyword>
<sequence length="96" mass="11031">MITVSETTTENIFRDFYRDDKFIEKSAIPKSYGFTSKNKTGNKGYPDFFLDDSRRDFVVIVEAKALKHSDAEEEVKWYMEHNAIKKTVVGIAVSGQ</sequence>